<comment type="caution">
    <text evidence="4">The sequence shown here is derived from an EMBL/GenBank/DDBJ whole genome shotgun (WGS) entry which is preliminary data.</text>
</comment>
<dbReference type="PROSITE" id="PS51371">
    <property type="entry name" value="CBS"/>
    <property type="match status" value="2"/>
</dbReference>
<dbReference type="InterPro" id="IPR000644">
    <property type="entry name" value="CBS_dom"/>
</dbReference>
<gene>
    <name evidence="4" type="ORF">GCM10023333_11660</name>
</gene>
<dbReference type="SUPFAM" id="SSF54631">
    <property type="entry name" value="CBS-domain pair"/>
    <property type="match status" value="1"/>
</dbReference>
<dbReference type="Proteomes" id="UP001499988">
    <property type="component" value="Unassembled WGS sequence"/>
</dbReference>
<name>A0ABP9EIS8_9GAMM</name>
<proteinExistence type="predicted"/>
<evidence type="ECO:0000256" key="1">
    <source>
        <dbReference type="ARBA" id="ARBA00023122"/>
    </source>
</evidence>
<accession>A0ABP9EIS8</accession>
<feature type="domain" description="CBS" evidence="3">
    <location>
        <begin position="10"/>
        <end position="69"/>
    </location>
</feature>
<dbReference type="RefSeq" id="WP_345334325.1">
    <property type="nucleotide sequence ID" value="NZ_BAABJZ010000015.1"/>
</dbReference>
<dbReference type="Gene3D" id="3.10.580.10">
    <property type="entry name" value="CBS-domain"/>
    <property type="match status" value="1"/>
</dbReference>
<dbReference type="EMBL" id="BAABJZ010000015">
    <property type="protein sequence ID" value="GAA4879391.1"/>
    <property type="molecule type" value="Genomic_DNA"/>
</dbReference>
<dbReference type="PANTHER" id="PTHR43080">
    <property type="entry name" value="CBS DOMAIN-CONTAINING PROTEIN CBSX3, MITOCHONDRIAL"/>
    <property type="match status" value="1"/>
</dbReference>
<organism evidence="4 5">
    <name type="scientific">Ferrimonas pelagia</name>
    <dbReference type="NCBI Taxonomy" id="1177826"/>
    <lineage>
        <taxon>Bacteria</taxon>
        <taxon>Pseudomonadati</taxon>
        <taxon>Pseudomonadota</taxon>
        <taxon>Gammaproteobacteria</taxon>
        <taxon>Alteromonadales</taxon>
        <taxon>Ferrimonadaceae</taxon>
        <taxon>Ferrimonas</taxon>
    </lineage>
</organism>
<evidence type="ECO:0000313" key="4">
    <source>
        <dbReference type="EMBL" id="GAA4879391.1"/>
    </source>
</evidence>
<feature type="domain" description="CBS" evidence="3">
    <location>
        <begin position="77"/>
        <end position="132"/>
    </location>
</feature>
<dbReference type="PANTHER" id="PTHR43080:SF26">
    <property type="entry name" value="REGULATORY PROTEIN"/>
    <property type="match status" value="1"/>
</dbReference>
<dbReference type="SMART" id="SM00116">
    <property type="entry name" value="CBS"/>
    <property type="match status" value="2"/>
</dbReference>
<protein>
    <submittedName>
        <fullName evidence="4">CBS domain-containing protein</fullName>
    </submittedName>
</protein>
<sequence>MESVKVRDYMTRHPVMLTTQTPLSNAVEALLKAGQAGAPVIDSEGMLVGFASEKDCLSLLLKSSYHCDLTATVAEVMRPDVLTVTPDDSVLALADQMLGDKPKIYPVVEAGKVVGMIDRSKVLQAVSTHLKVCFRHAV</sequence>
<reference evidence="5" key="1">
    <citation type="journal article" date="2019" name="Int. J. Syst. Evol. Microbiol.">
        <title>The Global Catalogue of Microorganisms (GCM) 10K type strain sequencing project: providing services to taxonomists for standard genome sequencing and annotation.</title>
        <authorList>
            <consortium name="The Broad Institute Genomics Platform"/>
            <consortium name="The Broad Institute Genome Sequencing Center for Infectious Disease"/>
            <person name="Wu L."/>
            <person name="Ma J."/>
        </authorList>
    </citation>
    <scope>NUCLEOTIDE SEQUENCE [LARGE SCALE GENOMIC DNA]</scope>
    <source>
        <strain evidence="5">JCM 18401</strain>
    </source>
</reference>
<dbReference type="Pfam" id="PF00571">
    <property type="entry name" value="CBS"/>
    <property type="match status" value="2"/>
</dbReference>
<dbReference type="InterPro" id="IPR046342">
    <property type="entry name" value="CBS_dom_sf"/>
</dbReference>
<evidence type="ECO:0000259" key="3">
    <source>
        <dbReference type="PROSITE" id="PS51371"/>
    </source>
</evidence>
<keyword evidence="1 2" id="KW-0129">CBS domain</keyword>
<dbReference type="CDD" id="cd04629">
    <property type="entry name" value="CBS_pair_bac"/>
    <property type="match status" value="1"/>
</dbReference>
<evidence type="ECO:0000256" key="2">
    <source>
        <dbReference type="PROSITE-ProRule" id="PRU00703"/>
    </source>
</evidence>
<evidence type="ECO:0000313" key="5">
    <source>
        <dbReference type="Proteomes" id="UP001499988"/>
    </source>
</evidence>
<dbReference type="InterPro" id="IPR044729">
    <property type="entry name" value="CBS_bac"/>
</dbReference>
<keyword evidence="5" id="KW-1185">Reference proteome</keyword>
<dbReference type="InterPro" id="IPR051257">
    <property type="entry name" value="Diverse_CBS-Domain"/>
</dbReference>